<feature type="region of interest" description="Disordered" evidence="7">
    <location>
        <begin position="1"/>
        <end position="52"/>
    </location>
</feature>
<feature type="compositionally biased region" description="Basic and acidic residues" evidence="7">
    <location>
        <begin position="749"/>
        <end position="759"/>
    </location>
</feature>
<dbReference type="SMART" id="SM00360">
    <property type="entry name" value="RRM"/>
    <property type="match status" value="1"/>
</dbReference>
<comment type="subcellular location">
    <subcellularLocation>
        <location evidence="1">Nucleus</location>
    </subcellularLocation>
</comment>
<dbReference type="InterPro" id="IPR011990">
    <property type="entry name" value="TPR-like_helical_dom_sf"/>
</dbReference>
<proteinExistence type="predicted"/>
<reference evidence="9 10" key="1">
    <citation type="journal article" date="2020" name="Nat. Food">
        <title>A phased Vanilla planifolia genome enables genetic improvement of flavour and production.</title>
        <authorList>
            <person name="Hasing T."/>
            <person name="Tang H."/>
            <person name="Brym M."/>
            <person name="Khazi F."/>
            <person name="Huang T."/>
            <person name="Chambers A.H."/>
        </authorList>
    </citation>
    <scope>NUCLEOTIDE SEQUENCE [LARGE SCALE GENOMIC DNA]</scope>
    <source>
        <tissue evidence="9">Leaf</tissue>
    </source>
</reference>
<evidence type="ECO:0000256" key="2">
    <source>
        <dbReference type="ARBA" id="ARBA00022664"/>
    </source>
</evidence>
<comment type="caution">
    <text evidence="9">The sequence shown here is derived from an EMBL/GenBank/DDBJ whole genome shotgun (WGS) entry which is preliminary data.</text>
</comment>
<keyword evidence="4" id="KW-0508">mRNA splicing</keyword>
<dbReference type="Gene3D" id="1.25.40.10">
    <property type="entry name" value="Tetratricopeptide repeat domain"/>
    <property type="match status" value="2"/>
</dbReference>
<dbReference type="InterPro" id="IPR035979">
    <property type="entry name" value="RBD_domain_sf"/>
</dbReference>
<dbReference type="InterPro" id="IPR012677">
    <property type="entry name" value="Nucleotide-bd_a/b_plait_sf"/>
</dbReference>
<protein>
    <recommendedName>
        <fullName evidence="8">RRM domain-containing protein</fullName>
    </recommendedName>
</protein>
<evidence type="ECO:0000256" key="1">
    <source>
        <dbReference type="ARBA" id="ARBA00004123"/>
    </source>
</evidence>
<evidence type="ECO:0000313" key="10">
    <source>
        <dbReference type="Proteomes" id="UP000639772"/>
    </source>
</evidence>
<evidence type="ECO:0000256" key="3">
    <source>
        <dbReference type="ARBA" id="ARBA00022737"/>
    </source>
</evidence>
<feature type="compositionally biased region" description="Polar residues" evidence="7">
    <location>
        <begin position="534"/>
        <end position="545"/>
    </location>
</feature>
<dbReference type="Pfam" id="PF00076">
    <property type="entry name" value="RRM_1"/>
    <property type="match status" value="1"/>
</dbReference>
<feature type="region of interest" description="Disordered" evidence="7">
    <location>
        <begin position="534"/>
        <end position="593"/>
    </location>
</feature>
<dbReference type="GO" id="GO:0008380">
    <property type="term" value="P:RNA splicing"/>
    <property type="evidence" value="ECO:0007669"/>
    <property type="project" value="UniProtKB-KW"/>
</dbReference>
<dbReference type="PANTHER" id="PTHR17204:SF25">
    <property type="entry name" value="RRM DOMAIN-CONTAINING PROTEIN"/>
    <property type="match status" value="1"/>
</dbReference>
<feature type="compositionally biased region" description="Basic and acidic residues" evidence="7">
    <location>
        <begin position="777"/>
        <end position="804"/>
    </location>
</feature>
<evidence type="ECO:0000259" key="8">
    <source>
        <dbReference type="PROSITE" id="PS50102"/>
    </source>
</evidence>
<dbReference type="GO" id="GO:0005634">
    <property type="term" value="C:nucleus"/>
    <property type="evidence" value="ECO:0007669"/>
    <property type="project" value="UniProtKB-SubCell"/>
</dbReference>
<keyword evidence="5" id="KW-0539">Nucleus</keyword>
<dbReference type="Proteomes" id="UP000639772">
    <property type="component" value="Chromosome 1"/>
</dbReference>
<dbReference type="EMBL" id="JADCNM010000001">
    <property type="protein sequence ID" value="KAG0500957.1"/>
    <property type="molecule type" value="Genomic_DNA"/>
</dbReference>
<dbReference type="PANTHER" id="PTHR17204">
    <property type="entry name" value="PRE-MRNA PROCESSING PROTEIN PRP39-RELATED"/>
    <property type="match status" value="1"/>
</dbReference>
<sequence>MEEVKPDVEEEEINYDRGDGTAVASGAGSNEDRNPTSSGSDSDSDSDQEDAKELQIETLERQLEEYPLNYEVHVQYIQLLRKLCHIEKLRQARESMSCYFPLSPKMWQEWTKDEVLLNADSERFKEIEKLYERGVCEYLCVPLWCDYIDFVQERDPLVSQCAPAGLMKMRNLFERALTGAGLHVSEGSKIWEAYREYEQAIFLTVDENDCKEKEKQAQRIRALFHRQLSVPLLNLKSTLVDYKLWEASQGNLNDVNSEFDGVPTNVVSAYQKALEICNARASYEEQLSSSVASDLDKLQYFMNYIKLEESYGDPVRVQIVYERAVTEFPVSSDLWLGYTKYLDRTLKVSDFVKGVYSRATRNCPWVGEIWINRMLSLERMSASEEELSTVFELAIQSSFAGFTERAVDYLSPQVISIDDILRLHAYWARLEATIGKDIVAARGVWENLIKKSGSLLEVWQGYIAMEIRMGHINEARSIYKRCYSKRFQGTGSEDICHSWLQFEREYGSLDDLDLAAKKVTPRLQELKVFKMQQDSKASSLSTQKDNLGAPILSQKRKANKTFGDSKPPAKKRKDGAPKPSHESPTVPTSSSGVMENVEACDKQETTLQGTGGHGSNAKEAGDSKLNKSELFYSDKCTAFISNLSLEANEQHLHQVFKDSGGVTAIRLLRDKFTGKSRGLAYVDFSDEEHLAAGLTKSKQKLLGRKLSIARSNPKQGRKKSSDNIVSQGYGRGHLKKDPRNLGQPSSSLPREERGNERPARKVTFAAPRALVKPLGWSRREESRIDEAAEKPKSNEEFREMLIKK</sequence>
<keyword evidence="3" id="KW-0677">Repeat</keyword>
<dbReference type="SUPFAM" id="SSF54928">
    <property type="entry name" value="RNA-binding domain, RBD"/>
    <property type="match status" value="1"/>
</dbReference>
<keyword evidence="6" id="KW-0694">RNA-binding</keyword>
<dbReference type="InterPro" id="IPR008847">
    <property type="entry name" value="Suf"/>
</dbReference>
<dbReference type="GO" id="GO:0006397">
    <property type="term" value="P:mRNA processing"/>
    <property type="evidence" value="ECO:0007669"/>
    <property type="project" value="UniProtKB-KW"/>
</dbReference>
<evidence type="ECO:0000313" key="9">
    <source>
        <dbReference type="EMBL" id="KAG0500957.1"/>
    </source>
</evidence>
<dbReference type="OrthoDB" id="360390at2759"/>
<feature type="region of interest" description="Disordered" evidence="7">
    <location>
        <begin position="706"/>
        <end position="804"/>
    </location>
</feature>
<feature type="domain" description="RRM" evidence="8">
    <location>
        <begin position="636"/>
        <end position="713"/>
    </location>
</feature>
<dbReference type="Gene3D" id="3.30.70.330">
    <property type="match status" value="1"/>
</dbReference>
<dbReference type="PROSITE" id="PS50102">
    <property type="entry name" value="RRM"/>
    <property type="match status" value="1"/>
</dbReference>
<evidence type="ECO:0000256" key="5">
    <source>
        <dbReference type="ARBA" id="ARBA00023242"/>
    </source>
</evidence>
<accession>A0A835SC87</accession>
<name>A0A835SC87_VANPL</name>
<dbReference type="SUPFAM" id="SSF48452">
    <property type="entry name" value="TPR-like"/>
    <property type="match status" value="1"/>
</dbReference>
<evidence type="ECO:0000256" key="4">
    <source>
        <dbReference type="ARBA" id="ARBA00023187"/>
    </source>
</evidence>
<dbReference type="GO" id="GO:0003723">
    <property type="term" value="F:RNA binding"/>
    <property type="evidence" value="ECO:0007669"/>
    <property type="project" value="UniProtKB-UniRule"/>
</dbReference>
<evidence type="ECO:0000256" key="6">
    <source>
        <dbReference type="PROSITE-ProRule" id="PRU00176"/>
    </source>
</evidence>
<dbReference type="InterPro" id="IPR003107">
    <property type="entry name" value="HAT"/>
</dbReference>
<dbReference type="SMART" id="SM00386">
    <property type="entry name" value="HAT"/>
    <property type="match status" value="7"/>
</dbReference>
<evidence type="ECO:0000256" key="7">
    <source>
        <dbReference type="SAM" id="MobiDB-lite"/>
    </source>
</evidence>
<keyword evidence="2" id="KW-0507">mRNA processing</keyword>
<dbReference type="AlphaFoldDB" id="A0A835SC87"/>
<dbReference type="InterPro" id="IPR000504">
    <property type="entry name" value="RRM_dom"/>
</dbReference>
<organism evidence="9 10">
    <name type="scientific">Vanilla planifolia</name>
    <name type="common">Vanilla</name>
    <dbReference type="NCBI Taxonomy" id="51239"/>
    <lineage>
        <taxon>Eukaryota</taxon>
        <taxon>Viridiplantae</taxon>
        <taxon>Streptophyta</taxon>
        <taxon>Embryophyta</taxon>
        <taxon>Tracheophyta</taxon>
        <taxon>Spermatophyta</taxon>
        <taxon>Magnoliopsida</taxon>
        <taxon>Liliopsida</taxon>
        <taxon>Asparagales</taxon>
        <taxon>Orchidaceae</taxon>
        <taxon>Vanilloideae</taxon>
        <taxon>Vanilleae</taxon>
        <taxon>Vanilla</taxon>
    </lineage>
</organism>
<gene>
    <name evidence="9" type="ORF">HPP92_001029</name>
</gene>
<dbReference type="Pfam" id="PF05843">
    <property type="entry name" value="Suf"/>
    <property type="match status" value="1"/>
</dbReference>
<feature type="compositionally biased region" description="Polar residues" evidence="7">
    <location>
        <begin position="582"/>
        <end position="593"/>
    </location>
</feature>